<dbReference type="Proteomes" id="UP001153269">
    <property type="component" value="Unassembled WGS sequence"/>
</dbReference>
<gene>
    <name evidence="2" type="ORF">PLEPLA_LOCUS24186</name>
</gene>
<accession>A0A9N7USR9</accession>
<reference evidence="2" key="1">
    <citation type="submission" date="2020-03" db="EMBL/GenBank/DDBJ databases">
        <authorList>
            <person name="Weist P."/>
        </authorList>
    </citation>
    <scope>NUCLEOTIDE SEQUENCE</scope>
</reference>
<feature type="region of interest" description="Disordered" evidence="1">
    <location>
        <begin position="92"/>
        <end position="121"/>
    </location>
</feature>
<name>A0A9N7USR9_PLEPL</name>
<keyword evidence="3" id="KW-1185">Reference proteome</keyword>
<organism evidence="2 3">
    <name type="scientific">Pleuronectes platessa</name>
    <name type="common">European plaice</name>
    <dbReference type="NCBI Taxonomy" id="8262"/>
    <lineage>
        <taxon>Eukaryota</taxon>
        <taxon>Metazoa</taxon>
        <taxon>Chordata</taxon>
        <taxon>Craniata</taxon>
        <taxon>Vertebrata</taxon>
        <taxon>Euteleostomi</taxon>
        <taxon>Actinopterygii</taxon>
        <taxon>Neopterygii</taxon>
        <taxon>Teleostei</taxon>
        <taxon>Neoteleostei</taxon>
        <taxon>Acanthomorphata</taxon>
        <taxon>Carangaria</taxon>
        <taxon>Pleuronectiformes</taxon>
        <taxon>Pleuronectoidei</taxon>
        <taxon>Pleuronectidae</taxon>
        <taxon>Pleuronectes</taxon>
    </lineage>
</organism>
<proteinExistence type="predicted"/>
<feature type="region of interest" description="Disordered" evidence="1">
    <location>
        <begin position="250"/>
        <end position="269"/>
    </location>
</feature>
<protein>
    <submittedName>
        <fullName evidence="2">Uncharacterized protein</fullName>
    </submittedName>
</protein>
<evidence type="ECO:0000256" key="1">
    <source>
        <dbReference type="SAM" id="MobiDB-lite"/>
    </source>
</evidence>
<evidence type="ECO:0000313" key="2">
    <source>
        <dbReference type="EMBL" id="CAB1436146.1"/>
    </source>
</evidence>
<sequence length="269" mass="28634">MRGDGSQRRFLCECEVDAAEPLDDMLGRTVVGSDVWESDCGAPDVVESDCGAPDVWESDCGAPDVVESDYGAPDVVESDCGAPDVWESDCGAPDVVESDYGAPDVGESDCGAPDVGESDYGAPDVGESDCGAPDVGESDCGAPDVGESDYGAPDKVNEQRIISEEKSKSTFRFFCNVFEALWFRKPGIMGNIQRSDTEPNRMNHHMWLQGALLLSNGYTVKGRPQQQCSCSCLGFSPLLKDTSAERTASTPSFKSLITSHPAASEKNSS</sequence>
<evidence type="ECO:0000313" key="3">
    <source>
        <dbReference type="Proteomes" id="UP001153269"/>
    </source>
</evidence>
<dbReference type="EMBL" id="CADEAL010001857">
    <property type="protein sequence ID" value="CAB1436146.1"/>
    <property type="molecule type" value="Genomic_DNA"/>
</dbReference>
<comment type="caution">
    <text evidence="2">The sequence shown here is derived from an EMBL/GenBank/DDBJ whole genome shotgun (WGS) entry which is preliminary data.</text>
</comment>
<dbReference type="AlphaFoldDB" id="A0A9N7USR9"/>